<dbReference type="PATRIC" id="fig|999552.6.peg.2659"/>
<dbReference type="Pfam" id="PF13751">
    <property type="entry name" value="DDE_Tnp_1_6"/>
    <property type="match status" value="1"/>
</dbReference>
<proteinExistence type="predicted"/>
<accession>V9VS07</accession>
<dbReference type="EMBL" id="CP006773">
    <property type="protein sequence ID" value="AHD01536.1"/>
    <property type="molecule type" value="Genomic_DNA"/>
</dbReference>
<dbReference type="Proteomes" id="UP000018780">
    <property type="component" value="Chromosome"/>
</dbReference>
<dbReference type="HOGENOM" id="CLU_021293_7_1_5"/>
<sequence>MAALDMPHRHSPGSTRQLTLGAGKGYDAAGFTADLRQACVTPHAARKARHSAIGGRTIRHKGYALSQKPRKRIEEAFGRAKTVGGLSQTVYRGLKRVRSRCILTLAAGNPARLPRFLAGEAG</sequence>
<organism evidence="2 3">
    <name type="scientific">Leisingera methylohalidivorans DSM 14336</name>
    <dbReference type="NCBI Taxonomy" id="999552"/>
    <lineage>
        <taxon>Bacteria</taxon>
        <taxon>Pseudomonadati</taxon>
        <taxon>Pseudomonadota</taxon>
        <taxon>Alphaproteobacteria</taxon>
        <taxon>Rhodobacterales</taxon>
        <taxon>Roseobacteraceae</taxon>
        <taxon>Leisingera</taxon>
    </lineage>
</organism>
<reference evidence="2 3" key="1">
    <citation type="submission" date="2013-09" db="EMBL/GenBank/DDBJ databases">
        <authorList>
            <consortium name="DOE Joint Genome Institute"/>
            <person name="Klenk H.-P."/>
            <person name="Huntemann M."/>
            <person name="Han J."/>
            <person name="Chen A."/>
            <person name="Kyrpides N."/>
            <person name="Mavromatis K."/>
            <person name="Markowitz V."/>
            <person name="Palaniappan K."/>
            <person name="Ivanova N."/>
            <person name="Schaumberg A."/>
            <person name="Pati A."/>
            <person name="Liolios K."/>
            <person name="Nordberg H.P."/>
            <person name="Cantor M.N."/>
            <person name="Hua S.X."/>
            <person name="Woyke T."/>
        </authorList>
    </citation>
    <scope>NUCLEOTIDE SEQUENCE [LARGE SCALE GENOMIC DNA]</scope>
    <source>
        <strain evidence="2 3">DSM 14336</strain>
    </source>
</reference>
<protein>
    <submittedName>
        <fullName evidence="2">Transposase IS4</fullName>
    </submittedName>
</protein>
<feature type="domain" description="Transposase DDE" evidence="1">
    <location>
        <begin position="59"/>
        <end position="113"/>
    </location>
</feature>
<evidence type="ECO:0000313" key="2">
    <source>
        <dbReference type="EMBL" id="AHD01536.1"/>
    </source>
</evidence>
<dbReference type="InterPro" id="IPR025668">
    <property type="entry name" value="Tnp_DDE_dom"/>
</dbReference>
<name>V9VS07_9RHOB</name>
<gene>
    <name evidence="2" type="ORF">METH_13325</name>
</gene>
<keyword evidence="3" id="KW-1185">Reference proteome</keyword>
<evidence type="ECO:0000259" key="1">
    <source>
        <dbReference type="Pfam" id="PF13751"/>
    </source>
</evidence>
<dbReference type="AlphaFoldDB" id="V9VS07"/>
<dbReference type="KEGG" id="lmd:METH_13325"/>
<evidence type="ECO:0000313" key="3">
    <source>
        <dbReference type="Proteomes" id="UP000018780"/>
    </source>
</evidence>